<keyword evidence="3" id="KW-1185">Reference proteome</keyword>
<reference evidence="2 3" key="1">
    <citation type="journal article" date="2009" name="Stand. Genomic Sci.">
        <title>Complete genome sequence of Stackebrandtia nassauensis type strain (LLR-40K-21).</title>
        <authorList>
            <person name="Munk C."/>
            <person name="Lapidus A."/>
            <person name="Copeland A."/>
            <person name="Jando M."/>
            <person name="Mayilraj S."/>
            <person name="Glavina Del Rio T."/>
            <person name="Nolan M."/>
            <person name="Chen F."/>
            <person name="Lucas S."/>
            <person name="Tice H."/>
            <person name="Cheng J.F."/>
            <person name="Han C."/>
            <person name="Detter J.C."/>
            <person name="Bruce D."/>
            <person name="Goodwin L."/>
            <person name="Chain P."/>
            <person name="Pitluck S."/>
            <person name="Goker M."/>
            <person name="Ovchinikova G."/>
            <person name="Pati A."/>
            <person name="Ivanova N."/>
            <person name="Mavromatis K."/>
            <person name="Chen A."/>
            <person name="Palaniappan K."/>
            <person name="Land M."/>
            <person name="Hauser L."/>
            <person name="Chang Y.J."/>
            <person name="Jeffries C.D."/>
            <person name="Bristow J."/>
            <person name="Eisen J.A."/>
            <person name="Markowitz V."/>
            <person name="Hugenholtz P."/>
            <person name="Kyrpides N.C."/>
            <person name="Klenk H.P."/>
        </authorList>
    </citation>
    <scope>NUCLEOTIDE SEQUENCE [LARGE SCALE GENOMIC DNA]</scope>
    <source>
        <strain evidence="3">DSM 44728 / CIP 108903 / NRRL B-16338 / NBRC 102104 / LLR-40K-21</strain>
    </source>
</reference>
<dbReference type="Proteomes" id="UP000000844">
    <property type="component" value="Chromosome"/>
</dbReference>
<dbReference type="HOGENOM" id="CLU_094927_0_0_11"/>
<organism evidence="2 3">
    <name type="scientific">Stackebrandtia nassauensis (strain DSM 44728 / CIP 108903 / NRRL B-16338 / NBRC 102104 / LLR-40K-21)</name>
    <dbReference type="NCBI Taxonomy" id="446470"/>
    <lineage>
        <taxon>Bacteria</taxon>
        <taxon>Bacillati</taxon>
        <taxon>Actinomycetota</taxon>
        <taxon>Actinomycetes</taxon>
        <taxon>Glycomycetales</taxon>
        <taxon>Glycomycetaceae</taxon>
        <taxon>Stackebrandtia</taxon>
    </lineage>
</organism>
<dbReference type="EMBL" id="CP001778">
    <property type="protein sequence ID" value="ADD45439.1"/>
    <property type="molecule type" value="Genomic_DNA"/>
</dbReference>
<evidence type="ECO:0000256" key="1">
    <source>
        <dbReference type="SAM" id="SignalP"/>
    </source>
</evidence>
<dbReference type="RefSeq" id="WP_013021010.1">
    <property type="nucleotide sequence ID" value="NC_013947.1"/>
</dbReference>
<feature type="chain" id="PRO_5003048474" description="Lipoprotein" evidence="1">
    <location>
        <begin position="22"/>
        <end position="232"/>
    </location>
</feature>
<evidence type="ECO:0000313" key="2">
    <source>
        <dbReference type="EMBL" id="ADD45439.1"/>
    </source>
</evidence>
<protein>
    <recommendedName>
        <fullName evidence="4">Lipoprotein</fullName>
    </recommendedName>
</protein>
<dbReference type="eggNOG" id="ENOG5031XHA">
    <property type="taxonomic scope" value="Bacteria"/>
</dbReference>
<dbReference type="PROSITE" id="PS51257">
    <property type="entry name" value="PROKAR_LIPOPROTEIN"/>
    <property type="match status" value="1"/>
</dbReference>
<sequence>MRIRAIAAMGLAAAALLTVSACRVEQGAALFVGDERISEKRVDEVVDSISASDRAKLADLNQLTGGQLPDISTGNLRGYVVDALVVTELGQRVAADTGVKPDRESSSVIKKNWELLELDSDSEFVQLTAEAEAYRTVLVDGSKPHRPSDKEVDALTAQLEHTFGQELDEQQKAGFAQFLTSEDGQVVVGQQRQVSDYIAEYDVTANPRYGQSFIVIARNAGPQPLITSDIPS</sequence>
<proteinExistence type="predicted"/>
<dbReference type="STRING" id="446470.Snas_5809"/>
<accession>D3PZ10</accession>
<keyword evidence="1" id="KW-0732">Signal</keyword>
<gene>
    <name evidence="2" type="ordered locus">Snas_5809</name>
</gene>
<dbReference type="OrthoDB" id="5187245at2"/>
<evidence type="ECO:0008006" key="4">
    <source>
        <dbReference type="Google" id="ProtNLM"/>
    </source>
</evidence>
<name>D3PZ10_STANL</name>
<dbReference type="AlphaFoldDB" id="D3PZ10"/>
<dbReference type="KEGG" id="sna:Snas_5809"/>
<feature type="signal peptide" evidence="1">
    <location>
        <begin position="1"/>
        <end position="21"/>
    </location>
</feature>
<evidence type="ECO:0000313" key="3">
    <source>
        <dbReference type="Proteomes" id="UP000000844"/>
    </source>
</evidence>